<organism evidence="1 2">
    <name type="scientific">Babjeviella inositovora NRRL Y-12698</name>
    <dbReference type="NCBI Taxonomy" id="984486"/>
    <lineage>
        <taxon>Eukaryota</taxon>
        <taxon>Fungi</taxon>
        <taxon>Dikarya</taxon>
        <taxon>Ascomycota</taxon>
        <taxon>Saccharomycotina</taxon>
        <taxon>Pichiomycetes</taxon>
        <taxon>Serinales incertae sedis</taxon>
        <taxon>Babjeviella</taxon>
    </lineage>
</organism>
<protein>
    <submittedName>
        <fullName evidence="1">Uncharacterized protein</fullName>
    </submittedName>
</protein>
<evidence type="ECO:0000313" key="1">
    <source>
        <dbReference type="EMBL" id="ODQ82723.1"/>
    </source>
</evidence>
<proteinExistence type="predicted"/>
<dbReference type="Proteomes" id="UP000094336">
    <property type="component" value="Unassembled WGS sequence"/>
</dbReference>
<accession>A0A1E3QYJ2</accession>
<sequence length="138" mass="15571">MSKTPILYPAHATPRFPPYRRLSVRLFAGTRFTNFKVSDNAIPKGPAEGYRLKFVATGVTYMPITFPRRFILLGKWQGFEKPRCKGYLSHELRKRAQALPVYHIGGLTCDGLFSIITADRNVPGFGFRPFCPSLVSFG</sequence>
<reference evidence="2" key="1">
    <citation type="submission" date="2016-05" db="EMBL/GenBank/DDBJ databases">
        <title>Comparative genomics of biotechnologically important yeasts.</title>
        <authorList>
            <consortium name="DOE Joint Genome Institute"/>
            <person name="Riley R."/>
            <person name="Haridas S."/>
            <person name="Wolfe K.H."/>
            <person name="Lopes M.R."/>
            <person name="Hittinger C.T."/>
            <person name="Goker M."/>
            <person name="Salamov A."/>
            <person name="Wisecaver J."/>
            <person name="Long T.M."/>
            <person name="Aerts A.L."/>
            <person name="Barry K."/>
            <person name="Choi C."/>
            <person name="Clum A."/>
            <person name="Coughlan A.Y."/>
            <person name="Deshpande S."/>
            <person name="Douglass A.P."/>
            <person name="Hanson S.J."/>
            <person name="Klenk H.-P."/>
            <person name="Labutti K."/>
            <person name="Lapidus A."/>
            <person name="Lindquist E."/>
            <person name="Lipzen A."/>
            <person name="Meier-Kolthoff J.P."/>
            <person name="Ohm R.A."/>
            <person name="Otillar R.P."/>
            <person name="Pangilinan J."/>
            <person name="Peng Y."/>
            <person name="Rokas A."/>
            <person name="Rosa C.A."/>
            <person name="Scheuner C."/>
            <person name="Sibirny A.A."/>
            <person name="Slot J.C."/>
            <person name="Stielow J.B."/>
            <person name="Sun H."/>
            <person name="Kurtzman C.P."/>
            <person name="Blackwell M."/>
            <person name="Grigoriev I.V."/>
            <person name="Jeffries T.W."/>
        </authorList>
    </citation>
    <scope>NUCLEOTIDE SEQUENCE [LARGE SCALE GENOMIC DNA]</scope>
    <source>
        <strain evidence="2">NRRL Y-12698</strain>
    </source>
</reference>
<keyword evidence="2" id="KW-1185">Reference proteome</keyword>
<dbReference type="EMBL" id="KV454426">
    <property type="protein sequence ID" value="ODQ82723.1"/>
    <property type="molecule type" value="Genomic_DNA"/>
</dbReference>
<evidence type="ECO:0000313" key="2">
    <source>
        <dbReference type="Proteomes" id="UP000094336"/>
    </source>
</evidence>
<dbReference type="RefSeq" id="XP_018988051.1">
    <property type="nucleotide sequence ID" value="XM_019132643.1"/>
</dbReference>
<name>A0A1E3QYJ2_9ASCO</name>
<dbReference type="AlphaFoldDB" id="A0A1E3QYJ2"/>
<gene>
    <name evidence="1" type="ORF">BABINDRAFT_75455</name>
</gene>
<dbReference type="GeneID" id="30150496"/>